<protein>
    <recommendedName>
        <fullName evidence="3">DUF3298 domain-containing protein</fullName>
    </recommendedName>
</protein>
<reference evidence="1 2" key="1">
    <citation type="submission" date="2019-09" db="EMBL/GenBank/DDBJ databases">
        <title>Taxonomy of Antarctic Massilia spp.: description of Massilia rubra sp. nov., Massilia aquatica sp. nov., Massilia mucilaginosa sp. nov., Massilia frigida sp. nov. isolated from streams, lakes and regoliths.</title>
        <authorList>
            <person name="Holochova P."/>
            <person name="Sedlacek I."/>
            <person name="Kralova S."/>
            <person name="Maslanova I."/>
            <person name="Busse H.-J."/>
            <person name="Stankova E."/>
            <person name="Vrbovska V."/>
            <person name="Kovarovic V."/>
            <person name="Bartak M."/>
            <person name="Svec P."/>
            <person name="Pantucek R."/>
        </authorList>
    </citation>
    <scope>NUCLEOTIDE SEQUENCE [LARGE SCALE GENOMIC DNA]</scope>
    <source>
        <strain evidence="1 2">CCM 8693</strain>
    </source>
</reference>
<name>A0ABX0MG74_9BURK</name>
<sequence>MHQSDQEDFRMYVYVSAAWLALTLSATQAHGLSPIAAPVRYKVSDGKPSTNVSIQTVTLEAVPGMNPQAVGKANAVLTAAAASFVREARQCGTAAVQGRPWGFTLAFDKAVVSDAYLSVVFAKSTVCAGSPDEEKEARVFALKSGALVTSPDLFKQLLPNAKILTAMRTNKELIRLGEETAATLIDDSKAVLKIDDERCDFYLKTTSYRIWADGKHLIFYPEFNQPYSFCQKEYLILPE</sequence>
<dbReference type="RefSeq" id="WP_167078501.1">
    <property type="nucleotide sequence ID" value="NZ_VVIW01000013.1"/>
</dbReference>
<keyword evidence="2" id="KW-1185">Reference proteome</keyword>
<dbReference type="Proteomes" id="UP000819052">
    <property type="component" value="Unassembled WGS sequence"/>
</dbReference>
<accession>A0ABX0MG74</accession>
<evidence type="ECO:0000313" key="2">
    <source>
        <dbReference type="Proteomes" id="UP000819052"/>
    </source>
</evidence>
<organism evidence="1 2">
    <name type="scientific">Massilia aquatica</name>
    <dbReference type="NCBI Taxonomy" id="2609000"/>
    <lineage>
        <taxon>Bacteria</taxon>
        <taxon>Pseudomonadati</taxon>
        <taxon>Pseudomonadota</taxon>
        <taxon>Betaproteobacteria</taxon>
        <taxon>Burkholderiales</taxon>
        <taxon>Oxalobacteraceae</taxon>
        <taxon>Telluria group</taxon>
        <taxon>Massilia</taxon>
    </lineage>
</organism>
<evidence type="ECO:0000313" key="1">
    <source>
        <dbReference type="EMBL" id="NHZ42499.1"/>
    </source>
</evidence>
<proteinExistence type="predicted"/>
<dbReference type="EMBL" id="VVIW01000013">
    <property type="protein sequence ID" value="NHZ42499.1"/>
    <property type="molecule type" value="Genomic_DNA"/>
</dbReference>
<comment type="caution">
    <text evidence="1">The sequence shown here is derived from an EMBL/GenBank/DDBJ whole genome shotgun (WGS) entry which is preliminary data.</text>
</comment>
<gene>
    <name evidence="1" type="ORF">F1609_20310</name>
</gene>
<evidence type="ECO:0008006" key="3">
    <source>
        <dbReference type="Google" id="ProtNLM"/>
    </source>
</evidence>